<keyword evidence="6" id="KW-0547">Nucleotide-binding</keyword>
<dbReference type="Gene3D" id="3.40.50.300">
    <property type="entry name" value="P-loop containing nucleotide triphosphate hydrolases"/>
    <property type="match status" value="1"/>
</dbReference>
<dbReference type="AlphaFoldDB" id="A0A811L8Y2"/>
<feature type="region of interest" description="Disordered" evidence="10">
    <location>
        <begin position="1"/>
        <end position="86"/>
    </location>
</feature>
<evidence type="ECO:0000313" key="13">
    <source>
        <dbReference type="Proteomes" id="UP000614601"/>
    </source>
</evidence>
<evidence type="ECO:0000313" key="12">
    <source>
        <dbReference type="EMBL" id="CAD5224783.1"/>
    </source>
</evidence>
<dbReference type="Pfam" id="PF22594">
    <property type="entry name" value="GTP-eEF1A_C"/>
    <property type="match status" value="1"/>
</dbReference>
<dbReference type="PRINTS" id="PR00315">
    <property type="entry name" value="ELONGATNFCT"/>
</dbReference>
<comment type="subcellular location">
    <subcellularLocation>
        <location evidence="1">Cytoplasm</location>
    </subcellularLocation>
    <subcellularLocation>
        <location evidence="2">Nucleus</location>
        <location evidence="2">Nucleolus</location>
    </subcellularLocation>
</comment>
<dbReference type="SUPFAM" id="SSF50447">
    <property type="entry name" value="Translation proteins"/>
    <property type="match status" value="1"/>
</dbReference>
<dbReference type="SMART" id="SM00322">
    <property type="entry name" value="KH"/>
    <property type="match status" value="1"/>
</dbReference>
<evidence type="ECO:0000256" key="2">
    <source>
        <dbReference type="ARBA" id="ARBA00004604"/>
    </source>
</evidence>
<dbReference type="CDD" id="cd04089">
    <property type="entry name" value="eRF3_II"/>
    <property type="match status" value="1"/>
</dbReference>
<proteinExistence type="inferred from homology"/>
<dbReference type="Proteomes" id="UP000614601">
    <property type="component" value="Unassembled WGS sequence"/>
</dbReference>
<evidence type="ECO:0000256" key="8">
    <source>
        <dbReference type="ARBA" id="ARBA00023134"/>
    </source>
</evidence>
<dbReference type="Gene3D" id="2.40.30.10">
    <property type="entry name" value="Translation factors"/>
    <property type="match status" value="2"/>
</dbReference>
<dbReference type="SUPFAM" id="SSF52540">
    <property type="entry name" value="P-loop containing nucleoside triphosphate hydrolases"/>
    <property type="match status" value="1"/>
</dbReference>
<keyword evidence="9" id="KW-0539">Nucleus</keyword>
<dbReference type="Pfam" id="PF00009">
    <property type="entry name" value="GTP_EFTU"/>
    <property type="match status" value="1"/>
</dbReference>
<dbReference type="PROSITE" id="PS00301">
    <property type="entry name" value="G_TR_1"/>
    <property type="match status" value="1"/>
</dbReference>
<evidence type="ECO:0000256" key="5">
    <source>
        <dbReference type="ARBA" id="ARBA00022553"/>
    </source>
</evidence>
<evidence type="ECO:0000259" key="11">
    <source>
        <dbReference type="PROSITE" id="PS51722"/>
    </source>
</evidence>
<dbReference type="PANTHER" id="PTHR23115">
    <property type="entry name" value="TRANSLATION FACTOR"/>
    <property type="match status" value="1"/>
</dbReference>
<keyword evidence="7" id="KW-0694">RNA-binding</keyword>
<evidence type="ECO:0000256" key="4">
    <source>
        <dbReference type="ARBA" id="ARBA00022490"/>
    </source>
</evidence>
<protein>
    <recommendedName>
        <fullName evidence="11">Tr-type G domain-containing protein</fullName>
    </recommendedName>
</protein>
<dbReference type="PROSITE" id="PS51722">
    <property type="entry name" value="G_TR_2"/>
    <property type="match status" value="1"/>
</dbReference>
<dbReference type="GO" id="GO:0042254">
    <property type="term" value="P:ribosome biogenesis"/>
    <property type="evidence" value="ECO:0007669"/>
    <property type="project" value="UniProtKB-ARBA"/>
</dbReference>
<dbReference type="InterPro" id="IPR009000">
    <property type="entry name" value="Transl_B-barrel_sf"/>
</dbReference>
<dbReference type="InterPro" id="IPR031157">
    <property type="entry name" value="G_TR_CS"/>
</dbReference>
<dbReference type="Pfam" id="PF03144">
    <property type="entry name" value="GTP_EFTU_D2"/>
    <property type="match status" value="1"/>
</dbReference>
<dbReference type="CDD" id="cd03704">
    <property type="entry name" value="eRF3_C_III"/>
    <property type="match status" value="1"/>
</dbReference>
<evidence type="ECO:0000256" key="3">
    <source>
        <dbReference type="ARBA" id="ARBA00007249"/>
    </source>
</evidence>
<dbReference type="GO" id="GO:0005737">
    <property type="term" value="C:cytoplasm"/>
    <property type="evidence" value="ECO:0007669"/>
    <property type="project" value="UniProtKB-SubCell"/>
</dbReference>
<evidence type="ECO:0000256" key="9">
    <source>
        <dbReference type="ARBA" id="ARBA00023242"/>
    </source>
</evidence>
<keyword evidence="5" id="KW-0597">Phosphoprotein</keyword>
<dbReference type="InterPro" id="IPR054696">
    <property type="entry name" value="GTP-eEF1A_C"/>
</dbReference>
<dbReference type="Proteomes" id="UP000783686">
    <property type="component" value="Unassembled WGS sequence"/>
</dbReference>
<evidence type="ECO:0000256" key="1">
    <source>
        <dbReference type="ARBA" id="ARBA00004496"/>
    </source>
</evidence>
<name>A0A811L8Y2_9BILA</name>
<dbReference type="InterPro" id="IPR036612">
    <property type="entry name" value="KH_dom_type_1_sf"/>
</dbReference>
<dbReference type="FunFam" id="3.30.1370.10:FF:000014">
    <property type="entry name" value="KRR1 small subunit processome component"/>
    <property type="match status" value="1"/>
</dbReference>
<dbReference type="InterPro" id="IPR004161">
    <property type="entry name" value="EFTu-like_2"/>
</dbReference>
<sequence>MAHRFNPNAAVFVPNTNAAPFVPGGAPPAQPPQEPMEEVPASWDDGPAEEVASPPVEEKMETAPEEPKKESVKAEPKPKEEKVEQPAEPVVFKQKYTVDENRKEHVNIVFVGHVDAGKSTIGGQLMYLTGMVDKRTLEKYEREAKEKGRESWYLSWALDTNDEEREKGKTVEVGRAYFTTEKKHFTILDAPGHKSFVPNMISGATQADLAVLVISARKGEFETGFDRGGQTCEHAMLVKTAGVKHLIILVNKMDDPTVEWDEGRYKYIQDKLTPYLKKVGFNPKTDVTYIPCSGLMGHFMKERPRAGLADWYTGPCFLEYIDSFLPSISRDYSGPARCIVAEKFSDMGTIVMGKLESGIIAKGQNVLLMPNKVVCQVIQTWCDESEVDQVYAGDNIKLKLKGVEEGDVKPGFVVCSTEVPCKVGKIFDAEVMILDYKSSIIATGFGCVLHIHAAVEEVTLKNVICTIDKKTGEKTRAKFVKQNDKCILRFESQEAFCLEIFKEFPQMGRFTLRDEGKTIAIGKVVKMSTKDTESQPKAKLPPGKDAKWWDISTFSKEDNPNGCLVESSFATLFPKYREKYIREVWPLIEKAMSQSDLKCDLDLLEGTVTVKTTRKTWDPFILFKARDMLKLIARSVPFEQASRVLQDDISSELIKISGMVRNKERFVKRRARLVGENGSTLKAIELLTQCYITIQGSTVAAVGPHEGLKTVRKLVEDTMKNIHPIYEIKALMLKRELMKNDKLKNENWSRFIPPTKTRSQTSKETREVKKKKNLKWKQKKEYNPFPPAQPLSKVDKMLESGEYFVREEIRKKNKEAERVQRQAEKTKEKTRKRQAELVAPEEAPRAKRTIVQKASEVDVDKLKKKLSKKKKA</sequence>
<feature type="domain" description="Tr-type G" evidence="11">
    <location>
        <begin position="103"/>
        <end position="330"/>
    </location>
</feature>
<dbReference type="GO" id="GO:0003924">
    <property type="term" value="F:GTPase activity"/>
    <property type="evidence" value="ECO:0007669"/>
    <property type="project" value="InterPro"/>
</dbReference>
<dbReference type="InterPro" id="IPR041174">
    <property type="entry name" value="KRR1-like_KH1"/>
</dbReference>
<feature type="compositionally biased region" description="Pro residues" evidence="10">
    <location>
        <begin position="25"/>
        <end position="34"/>
    </location>
</feature>
<dbReference type="CDD" id="cd22393">
    <property type="entry name" value="KH-I_KRR1_rpt1"/>
    <property type="match status" value="1"/>
</dbReference>
<dbReference type="CDD" id="cd22394">
    <property type="entry name" value="KH-I_KRR1_rpt2"/>
    <property type="match status" value="1"/>
</dbReference>
<dbReference type="CDD" id="cd01883">
    <property type="entry name" value="EF1_alpha"/>
    <property type="match status" value="1"/>
</dbReference>
<dbReference type="Pfam" id="PF17903">
    <property type="entry name" value="KH_KRR1_1st"/>
    <property type="match status" value="1"/>
</dbReference>
<evidence type="ECO:0000256" key="7">
    <source>
        <dbReference type="ARBA" id="ARBA00022884"/>
    </source>
</evidence>
<feature type="compositionally biased region" description="Basic and acidic residues" evidence="10">
    <location>
        <begin position="56"/>
        <end position="85"/>
    </location>
</feature>
<dbReference type="Pfam" id="PF21800">
    <property type="entry name" value="KH_KRR1_2nd"/>
    <property type="match status" value="1"/>
</dbReference>
<dbReference type="InterPro" id="IPR048549">
    <property type="entry name" value="KRR1-like_KH2_euk"/>
</dbReference>
<organism evidence="12 13">
    <name type="scientific">Bursaphelenchus okinawaensis</name>
    <dbReference type="NCBI Taxonomy" id="465554"/>
    <lineage>
        <taxon>Eukaryota</taxon>
        <taxon>Metazoa</taxon>
        <taxon>Ecdysozoa</taxon>
        <taxon>Nematoda</taxon>
        <taxon>Chromadorea</taxon>
        <taxon>Rhabditida</taxon>
        <taxon>Tylenchina</taxon>
        <taxon>Tylenchomorpha</taxon>
        <taxon>Aphelenchoidea</taxon>
        <taxon>Aphelenchoididae</taxon>
        <taxon>Bursaphelenchus</taxon>
    </lineage>
</organism>
<feature type="region of interest" description="Disordered" evidence="10">
    <location>
        <begin position="812"/>
        <end position="849"/>
    </location>
</feature>
<dbReference type="GO" id="GO:0005730">
    <property type="term" value="C:nucleolus"/>
    <property type="evidence" value="ECO:0007669"/>
    <property type="project" value="UniProtKB-SubCell"/>
</dbReference>
<dbReference type="GO" id="GO:0005525">
    <property type="term" value="F:GTP binding"/>
    <property type="evidence" value="ECO:0007669"/>
    <property type="project" value="UniProtKB-KW"/>
</dbReference>
<dbReference type="InterPro" id="IPR048548">
    <property type="entry name" value="KRR1-like_KH2"/>
</dbReference>
<dbReference type="FunFam" id="2.40.30.10:FF:000020">
    <property type="entry name" value="Translation elongation factor EF-1"/>
    <property type="match status" value="1"/>
</dbReference>
<dbReference type="Gene3D" id="3.30.1370.10">
    <property type="entry name" value="K Homology domain, type 1"/>
    <property type="match status" value="2"/>
</dbReference>
<keyword evidence="4" id="KW-0963">Cytoplasm</keyword>
<dbReference type="OrthoDB" id="342024at2759"/>
<evidence type="ECO:0000256" key="6">
    <source>
        <dbReference type="ARBA" id="ARBA00022741"/>
    </source>
</evidence>
<dbReference type="InterPro" id="IPR000795">
    <property type="entry name" value="T_Tr_GTP-bd_dom"/>
</dbReference>
<gene>
    <name evidence="12" type="ORF">BOKJ2_LOCUS11251</name>
</gene>
<feature type="compositionally biased region" description="Basic and acidic residues" evidence="10">
    <location>
        <begin position="812"/>
        <end position="827"/>
    </location>
</feature>
<dbReference type="InterPro" id="IPR027417">
    <property type="entry name" value="P-loop_NTPase"/>
</dbReference>
<dbReference type="FunFam" id="3.40.50.300:FF:000270">
    <property type="entry name" value="Eukaryotic peptide chain release factor GTP-binding subunit ERF3A"/>
    <property type="match status" value="1"/>
</dbReference>
<dbReference type="GO" id="GO:0003723">
    <property type="term" value="F:RNA binding"/>
    <property type="evidence" value="ECO:0007669"/>
    <property type="project" value="UniProtKB-KW"/>
</dbReference>
<dbReference type="SUPFAM" id="SSF50465">
    <property type="entry name" value="EF-Tu/eEF-1alpha/eIF2-gamma C-terminal domain"/>
    <property type="match status" value="1"/>
</dbReference>
<dbReference type="EMBL" id="CAJFCW020000005">
    <property type="protein sequence ID" value="CAG9120192.1"/>
    <property type="molecule type" value="Genomic_DNA"/>
</dbReference>
<comment type="caution">
    <text evidence="12">The sequence shown here is derived from an EMBL/GenBank/DDBJ whole genome shotgun (WGS) entry which is preliminary data.</text>
</comment>
<dbReference type="InterPro" id="IPR004087">
    <property type="entry name" value="KH_dom"/>
</dbReference>
<keyword evidence="8" id="KW-0342">GTP-binding</keyword>
<accession>A0A811L8Y2</accession>
<reference evidence="12" key="1">
    <citation type="submission" date="2020-09" db="EMBL/GenBank/DDBJ databases">
        <authorList>
            <person name="Kikuchi T."/>
        </authorList>
    </citation>
    <scope>NUCLEOTIDE SEQUENCE</scope>
    <source>
        <strain evidence="12">SH1</strain>
    </source>
</reference>
<dbReference type="EMBL" id="CAJFDH010000005">
    <property type="protein sequence ID" value="CAD5224783.1"/>
    <property type="molecule type" value="Genomic_DNA"/>
</dbReference>
<dbReference type="InterPro" id="IPR009001">
    <property type="entry name" value="Transl_elong_EF1A/Init_IF2_C"/>
</dbReference>
<dbReference type="InterPro" id="IPR050100">
    <property type="entry name" value="TRAFAC_GTPase_members"/>
</dbReference>
<dbReference type="InterPro" id="IPR048550">
    <property type="entry name" value="KRR1-like_KH1_euk"/>
</dbReference>
<evidence type="ECO:0000256" key="10">
    <source>
        <dbReference type="SAM" id="MobiDB-lite"/>
    </source>
</evidence>
<dbReference type="SUPFAM" id="SSF54791">
    <property type="entry name" value="Eukaryotic type KH-domain (KH-domain type I)"/>
    <property type="match status" value="1"/>
</dbReference>
<comment type="similarity">
    <text evidence="3">Belongs to the TRAFAC class translation factor GTPase superfamily. Classic translation factor GTPase family. EF-Tu/EF-1A subfamily.</text>
</comment>
<keyword evidence="13" id="KW-1185">Reference proteome</keyword>